<dbReference type="Gene3D" id="1.10.443.10">
    <property type="entry name" value="Intergrase catalytic core"/>
    <property type="match status" value="1"/>
</dbReference>
<feature type="domain" description="Tyr recombinase" evidence="2">
    <location>
        <begin position="8"/>
        <end position="189"/>
    </location>
</feature>
<evidence type="ECO:0000313" key="3">
    <source>
        <dbReference type="EMBL" id="MFD1672197.1"/>
    </source>
</evidence>
<dbReference type="Pfam" id="PF00589">
    <property type="entry name" value="Phage_integrase"/>
    <property type="match status" value="1"/>
</dbReference>
<dbReference type="InterPro" id="IPR013762">
    <property type="entry name" value="Integrase-like_cat_sf"/>
</dbReference>
<organism evidence="3 4">
    <name type="scientific">Agrilactobacillus yilanensis</name>
    <dbReference type="NCBI Taxonomy" id="2485997"/>
    <lineage>
        <taxon>Bacteria</taxon>
        <taxon>Bacillati</taxon>
        <taxon>Bacillota</taxon>
        <taxon>Bacilli</taxon>
        <taxon>Lactobacillales</taxon>
        <taxon>Lactobacillaceae</taxon>
        <taxon>Agrilactobacillus</taxon>
    </lineage>
</organism>
<name>A0ABW4J7L4_9LACO</name>
<accession>A0ABW4J7L4</accession>
<dbReference type="EMBL" id="JBHTOP010000023">
    <property type="protein sequence ID" value="MFD1672197.1"/>
    <property type="molecule type" value="Genomic_DNA"/>
</dbReference>
<keyword evidence="4" id="KW-1185">Reference proteome</keyword>
<dbReference type="SUPFAM" id="SSF56349">
    <property type="entry name" value="DNA breaking-rejoining enzymes"/>
    <property type="match status" value="1"/>
</dbReference>
<protein>
    <submittedName>
        <fullName evidence="3">Tyrosine-type recombinase/integrase</fullName>
    </submittedName>
</protein>
<dbReference type="InterPro" id="IPR002104">
    <property type="entry name" value="Integrase_catalytic"/>
</dbReference>
<sequence>MIVTTGGYLVRPLKSTKEINELLAAIETMTFAKRNQFLFILGLNTGLQASDLVRLHVSDIIYSASPIIFEETTNRPRQLHLEGIQDQIKVYTQGMAPHYWLFPSRKKNKAGYVDHLKVRAVYQMFQVLSRLTGRDDLGTQTMRKTYGYFYYLRTKDLTDLQRQFNQSMPNYTLQYIDWQAEDEARSKSLDLGI</sequence>
<evidence type="ECO:0000259" key="2">
    <source>
        <dbReference type="PROSITE" id="PS51898"/>
    </source>
</evidence>
<dbReference type="Proteomes" id="UP001597267">
    <property type="component" value="Unassembled WGS sequence"/>
</dbReference>
<dbReference type="RefSeq" id="WP_125714776.1">
    <property type="nucleotide sequence ID" value="NZ_JBHTOP010000023.1"/>
</dbReference>
<dbReference type="InterPro" id="IPR011010">
    <property type="entry name" value="DNA_brk_join_enz"/>
</dbReference>
<keyword evidence="1" id="KW-0233">DNA recombination</keyword>
<dbReference type="PROSITE" id="PS51898">
    <property type="entry name" value="TYR_RECOMBINASE"/>
    <property type="match status" value="1"/>
</dbReference>
<reference evidence="4" key="1">
    <citation type="journal article" date="2019" name="Int. J. Syst. Evol. Microbiol.">
        <title>The Global Catalogue of Microorganisms (GCM) 10K type strain sequencing project: providing services to taxonomists for standard genome sequencing and annotation.</title>
        <authorList>
            <consortium name="The Broad Institute Genomics Platform"/>
            <consortium name="The Broad Institute Genome Sequencing Center for Infectious Disease"/>
            <person name="Wu L."/>
            <person name="Ma J."/>
        </authorList>
    </citation>
    <scope>NUCLEOTIDE SEQUENCE [LARGE SCALE GENOMIC DNA]</scope>
    <source>
        <strain evidence="4">CCM 8896</strain>
    </source>
</reference>
<evidence type="ECO:0000256" key="1">
    <source>
        <dbReference type="ARBA" id="ARBA00023172"/>
    </source>
</evidence>
<gene>
    <name evidence="3" type="ORF">ACFQ5M_08815</name>
</gene>
<proteinExistence type="predicted"/>
<comment type="caution">
    <text evidence="3">The sequence shown here is derived from an EMBL/GenBank/DDBJ whole genome shotgun (WGS) entry which is preliminary data.</text>
</comment>
<evidence type="ECO:0000313" key="4">
    <source>
        <dbReference type="Proteomes" id="UP001597267"/>
    </source>
</evidence>